<keyword evidence="9" id="KW-1185">Reference proteome</keyword>
<comment type="subcellular location">
    <subcellularLocation>
        <location evidence="1">Nucleus</location>
    </subcellularLocation>
</comment>
<evidence type="ECO:0000256" key="6">
    <source>
        <dbReference type="SAM" id="MobiDB-lite"/>
    </source>
</evidence>
<feature type="domain" description="Beta-catenin-like protein 1 N-terminal" evidence="7">
    <location>
        <begin position="39"/>
        <end position="147"/>
    </location>
</feature>
<evidence type="ECO:0000256" key="1">
    <source>
        <dbReference type="ARBA" id="ARBA00004123"/>
    </source>
</evidence>
<dbReference type="InterPro" id="IPR039678">
    <property type="entry name" value="CTNNBL1"/>
</dbReference>
<evidence type="ECO:0000313" key="9">
    <source>
        <dbReference type="Proteomes" id="UP001605036"/>
    </source>
</evidence>
<keyword evidence="3" id="KW-0677">Repeat</keyword>
<keyword evidence="4" id="KW-0175">Coiled coil</keyword>
<dbReference type="PANTHER" id="PTHR14978:SF0">
    <property type="entry name" value="BETA-CATENIN-LIKE PROTEIN 1"/>
    <property type="match status" value="1"/>
</dbReference>
<keyword evidence="5" id="KW-0539">Nucleus</keyword>
<protein>
    <recommendedName>
        <fullName evidence="7">Beta-catenin-like protein 1 N-terminal domain-containing protein</fullName>
    </recommendedName>
</protein>
<accession>A0ABD1XN67</accession>
<dbReference type="Gene3D" id="1.25.10.10">
    <property type="entry name" value="Leucine-rich Repeat Variant"/>
    <property type="match status" value="1"/>
</dbReference>
<dbReference type="GO" id="GO:0005634">
    <property type="term" value="C:nucleus"/>
    <property type="evidence" value="ECO:0007669"/>
    <property type="project" value="UniProtKB-SubCell"/>
</dbReference>
<evidence type="ECO:0000256" key="3">
    <source>
        <dbReference type="ARBA" id="ARBA00022737"/>
    </source>
</evidence>
<feature type="region of interest" description="Disordered" evidence="6">
    <location>
        <begin position="1"/>
        <end position="42"/>
    </location>
</feature>
<keyword evidence="2" id="KW-0597">Phosphoprotein</keyword>
<proteinExistence type="predicted"/>
<dbReference type="PANTHER" id="PTHR14978">
    <property type="entry name" value="BETA-CATENIN-LIKE PROTEIN 1 NUCLEAR ASSOCIATED PROTEIN"/>
    <property type="match status" value="1"/>
</dbReference>
<sequence length="543" mass="61294">MAFQSKRKREPEANGLANGDGLKGPRLGASKDARPPSAAEPKQEVDLALLDALETSEVVEVIDVRGLKKIVLGFERKLRDNLEARMKYMDQPDKFLESEVDLDEEVKKMHALAAAPDLYPELVRLNAVPSILGLLSHENTDIATGVVDLLNDLTDEDVIGESDEPALVLVDALVENNALELLIQNLARLDEADNDEGAAVFKTLSIVENMIEVKPEVAELVCERTKLLRWLLTRIKVREFEGNKLYASEILAILLQNSTMNQRRLGQLNGVDTILQAVAMYKSRDPKSSDEEEMLENLFDCLCSVVMPTENKDRFVKAEGVELMIIIMKQKRLAYASAMKALDFAMTRCTAACERFVDVLGLKTLFAAFMGKVPFKSKNKGDRNPEEIEERVISLISSLFGGLTRGSRKERILGKFTENEYEKIDRLMELYVRYSDRVKAESKRLDAQELEDVELDEEERYLRKLDAGLFTLQLLALITGHLWSSENVGMQDRIALLLKQQRLTKEDVKAVLKEYLENIGDLDGPEEKERRCSKIQKIINAMS</sequence>
<dbReference type="Pfam" id="PF08216">
    <property type="entry name" value="CTNNBL"/>
    <property type="match status" value="1"/>
</dbReference>
<dbReference type="InterPro" id="IPR011989">
    <property type="entry name" value="ARM-like"/>
</dbReference>
<dbReference type="InterPro" id="IPR016024">
    <property type="entry name" value="ARM-type_fold"/>
</dbReference>
<evidence type="ECO:0000313" key="8">
    <source>
        <dbReference type="EMBL" id="KAL2608983.1"/>
    </source>
</evidence>
<organism evidence="8 9">
    <name type="scientific">Riccia fluitans</name>
    <dbReference type="NCBI Taxonomy" id="41844"/>
    <lineage>
        <taxon>Eukaryota</taxon>
        <taxon>Viridiplantae</taxon>
        <taxon>Streptophyta</taxon>
        <taxon>Embryophyta</taxon>
        <taxon>Marchantiophyta</taxon>
        <taxon>Marchantiopsida</taxon>
        <taxon>Marchantiidae</taxon>
        <taxon>Marchantiales</taxon>
        <taxon>Ricciaceae</taxon>
        <taxon>Riccia</taxon>
    </lineage>
</organism>
<dbReference type="Proteomes" id="UP001605036">
    <property type="component" value="Unassembled WGS sequence"/>
</dbReference>
<dbReference type="EMBL" id="JBHFFA010000008">
    <property type="protein sequence ID" value="KAL2608983.1"/>
    <property type="molecule type" value="Genomic_DNA"/>
</dbReference>
<evidence type="ECO:0000256" key="2">
    <source>
        <dbReference type="ARBA" id="ARBA00022553"/>
    </source>
</evidence>
<evidence type="ECO:0000256" key="4">
    <source>
        <dbReference type="ARBA" id="ARBA00023054"/>
    </source>
</evidence>
<dbReference type="SMART" id="SM01156">
    <property type="entry name" value="DUF1716"/>
    <property type="match status" value="1"/>
</dbReference>
<gene>
    <name evidence="8" type="ORF">R1flu_027556</name>
</gene>
<evidence type="ECO:0000259" key="7">
    <source>
        <dbReference type="SMART" id="SM01156"/>
    </source>
</evidence>
<comment type="caution">
    <text evidence="8">The sequence shown here is derived from an EMBL/GenBank/DDBJ whole genome shotgun (WGS) entry which is preliminary data.</text>
</comment>
<dbReference type="AlphaFoldDB" id="A0ABD1XN67"/>
<dbReference type="InterPro" id="IPR013180">
    <property type="entry name" value="CTNNBL1_N"/>
</dbReference>
<dbReference type="SUPFAM" id="SSF48371">
    <property type="entry name" value="ARM repeat"/>
    <property type="match status" value="1"/>
</dbReference>
<evidence type="ECO:0000256" key="5">
    <source>
        <dbReference type="ARBA" id="ARBA00023242"/>
    </source>
</evidence>
<dbReference type="FunFam" id="1.25.10.10:FF:000245">
    <property type="entry name" value="Beta-catenin-like protein 1 isoform A"/>
    <property type="match status" value="1"/>
</dbReference>
<name>A0ABD1XN67_9MARC</name>
<reference evidence="8 9" key="1">
    <citation type="submission" date="2024-09" db="EMBL/GenBank/DDBJ databases">
        <title>Chromosome-scale assembly of Riccia fluitans.</title>
        <authorList>
            <person name="Paukszto L."/>
            <person name="Sawicki J."/>
            <person name="Karawczyk K."/>
            <person name="Piernik-Szablinska J."/>
            <person name="Szczecinska M."/>
            <person name="Mazdziarz M."/>
        </authorList>
    </citation>
    <scope>NUCLEOTIDE SEQUENCE [LARGE SCALE GENOMIC DNA]</scope>
    <source>
        <strain evidence="8">Rf_01</strain>
        <tissue evidence="8">Aerial parts of the thallus</tissue>
    </source>
</reference>